<dbReference type="Gene3D" id="3.10.450.50">
    <property type="match status" value="1"/>
</dbReference>
<reference evidence="1 2" key="1">
    <citation type="journal article" date="2019" name="ACS Chem. Biol.">
        <title>Identification and Mobilization of a Cryptic Antibiotic Biosynthesis Gene Locus from a Human-Pathogenic Nocardia Isolate.</title>
        <authorList>
            <person name="Herisse M."/>
            <person name="Ishida K."/>
            <person name="Porter J.L."/>
            <person name="Howden B."/>
            <person name="Hertweck C."/>
            <person name="Stinear T.P."/>
            <person name="Pidot S.J."/>
        </authorList>
    </citation>
    <scope>NUCLEOTIDE SEQUENCE [LARGE SCALE GENOMIC DNA]</scope>
    <source>
        <strain evidence="1 2">AUSMDU00012717</strain>
    </source>
</reference>
<evidence type="ECO:0000313" key="2">
    <source>
        <dbReference type="Proteomes" id="UP000503540"/>
    </source>
</evidence>
<keyword evidence="2" id="KW-1185">Reference proteome</keyword>
<dbReference type="SUPFAM" id="SSF54427">
    <property type="entry name" value="NTF2-like"/>
    <property type="match status" value="1"/>
</dbReference>
<sequence length="129" mass="14315">MTETALDLDRIVARYVEVWNEPDAGARRELIEQLWTPDGVEFVDGGVQFRGYAELTDRVTEAYLQFVATGDFTVVGAGDVTVHDDIVTFTSQLVANGDAAWAARVFLLLDDDGRIREDYHITTLPLPPA</sequence>
<proteinExistence type="predicted"/>
<name>A0A6G9YMY6_9NOCA</name>
<dbReference type="EMBL" id="CP046172">
    <property type="protein sequence ID" value="QIS14490.1"/>
    <property type="molecule type" value="Genomic_DNA"/>
</dbReference>
<evidence type="ECO:0008006" key="3">
    <source>
        <dbReference type="Google" id="ProtNLM"/>
    </source>
</evidence>
<organism evidence="1 2">
    <name type="scientific">Nocardia arthritidis</name>
    <dbReference type="NCBI Taxonomy" id="228602"/>
    <lineage>
        <taxon>Bacteria</taxon>
        <taxon>Bacillati</taxon>
        <taxon>Actinomycetota</taxon>
        <taxon>Actinomycetes</taxon>
        <taxon>Mycobacteriales</taxon>
        <taxon>Nocardiaceae</taxon>
        <taxon>Nocardia</taxon>
    </lineage>
</organism>
<protein>
    <recommendedName>
        <fullName evidence="3">Nuclear transport factor 2 family protein</fullName>
    </recommendedName>
</protein>
<dbReference type="AlphaFoldDB" id="A0A6G9YMY6"/>
<accession>A0A6G9YMY6</accession>
<dbReference type="RefSeq" id="WP_167476894.1">
    <property type="nucleotide sequence ID" value="NZ_CP046172.1"/>
</dbReference>
<dbReference type="InterPro" id="IPR032710">
    <property type="entry name" value="NTF2-like_dom_sf"/>
</dbReference>
<dbReference type="Proteomes" id="UP000503540">
    <property type="component" value="Chromosome"/>
</dbReference>
<evidence type="ECO:0000313" key="1">
    <source>
        <dbReference type="EMBL" id="QIS14490.1"/>
    </source>
</evidence>
<gene>
    <name evidence="1" type="ORF">F5544_33270</name>
</gene>
<dbReference type="KEGG" id="nah:F5544_33270"/>